<evidence type="ECO:0000313" key="2">
    <source>
        <dbReference type="Proteomes" id="UP000005723"/>
    </source>
</evidence>
<accession>D4E3R6</accession>
<comment type="caution">
    <text evidence="1">The sequence shown here is derived from an EMBL/GenBank/DDBJ whole genome shotgun (WGS) entry which is preliminary data.</text>
</comment>
<proteinExistence type="predicted"/>
<gene>
    <name evidence="1" type="ORF">HMPREF0758_2816</name>
</gene>
<reference evidence="1 2" key="1">
    <citation type="submission" date="2010-01" db="EMBL/GenBank/DDBJ databases">
        <authorList>
            <person name="Muzny D."/>
            <person name="Qin X."/>
            <person name="Deng J."/>
            <person name="Jiang H."/>
            <person name="Liu Y."/>
            <person name="Qu J."/>
            <person name="Song X.-Z."/>
            <person name="Zhang L."/>
            <person name="Thornton R."/>
            <person name="Coyle M."/>
            <person name="Francisco L."/>
            <person name="Jackson L."/>
            <person name="Javaid M."/>
            <person name="Korchina V."/>
            <person name="Kovar C."/>
            <person name="Mata R."/>
            <person name="Mathew T."/>
            <person name="Ngo R."/>
            <person name="Nguyen L."/>
            <person name="Nguyen N."/>
            <person name="Okwuonu G."/>
            <person name="Ongeri F."/>
            <person name="Pham C."/>
            <person name="Simmons D."/>
            <person name="Wilczek-Boney K."/>
            <person name="Hale W."/>
            <person name="Jakkamsetti A."/>
            <person name="Pham P."/>
            <person name="Ruth R."/>
            <person name="San Lucas F."/>
            <person name="Warren J."/>
            <person name="Zhang J."/>
            <person name="Zhao Z."/>
            <person name="Zhou C."/>
            <person name="Zhu D."/>
            <person name="Lee S."/>
            <person name="Bess C."/>
            <person name="Blankenburg K."/>
            <person name="Forbes L."/>
            <person name="Fu Q."/>
            <person name="Gubbala S."/>
            <person name="Hirani K."/>
            <person name="Jayaseelan J.C."/>
            <person name="Lara F."/>
            <person name="Munidasa M."/>
            <person name="Palculict T."/>
            <person name="Patil S."/>
            <person name="Pu L.-L."/>
            <person name="Saada N."/>
            <person name="Tang L."/>
            <person name="Weissenberger G."/>
            <person name="Zhu Y."/>
            <person name="Hemphill L."/>
            <person name="Shang Y."/>
            <person name="Youmans B."/>
            <person name="Ayvaz T."/>
            <person name="Ross M."/>
            <person name="Santibanez J."/>
            <person name="Aqrawi P."/>
            <person name="Gross S."/>
            <person name="Joshi V."/>
            <person name="Fowler G."/>
            <person name="Nazareth L."/>
            <person name="Reid J."/>
            <person name="Worley K."/>
            <person name="Petrosino J."/>
            <person name="Highlander S."/>
            <person name="Gibbs R."/>
        </authorList>
    </citation>
    <scope>NUCLEOTIDE SEQUENCE [LARGE SCALE GENOMIC DNA]</scope>
    <source>
        <strain evidence="1 2">DSM 4582</strain>
    </source>
</reference>
<evidence type="ECO:0000313" key="1">
    <source>
        <dbReference type="EMBL" id="EFE95614.1"/>
    </source>
</evidence>
<dbReference type="STRING" id="667129.HMPREF0758_2816"/>
<keyword evidence="2" id="KW-1185">Reference proteome</keyword>
<sequence>MSLSCLFLFKNKLLFTLKLIGSGNVHLSLYRDKRRSCAGAIVTLITTYIIQANNFGEAAWFNVAKAEPLF</sequence>
<name>D4E3R6_SEROD</name>
<protein>
    <submittedName>
        <fullName evidence="1">Uncharacterized protein</fullName>
    </submittedName>
</protein>
<dbReference type="Proteomes" id="UP000005723">
    <property type="component" value="Unassembled WGS sequence"/>
</dbReference>
<dbReference type="AlphaFoldDB" id="D4E3R6"/>
<dbReference type="HOGENOM" id="CLU_2755614_0_0_6"/>
<organism evidence="1 2">
    <name type="scientific">Serratia odorifera DSM 4582</name>
    <dbReference type="NCBI Taxonomy" id="667129"/>
    <lineage>
        <taxon>Bacteria</taxon>
        <taxon>Pseudomonadati</taxon>
        <taxon>Pseudomonadota</taxon>
        <taxon>Gammaproteobacteria</taxon>
        <taxon>Enterobacterales</taxon>
        <taxon>Yersiniaceae</taxon>
        <taxon>Serratia</taxon>
    </lineage>
</organism>
<dbReference type="EMBL" id="ADBY01000046">
    <property type="protein sequence ID" value="EFE95614.1"/>
    <property type="molecule type" value="Genomic_DNA"/>
</dbReference>